<organism evidence="2 3">
    <name type="scientific">Paraburkholderia silvatlantica</name>
    <dbReference type="NCBI Taxonomy" id="321895"/>
    <lineage>
        <taxon>Bacteria</taxon>
        <taxon>Pseudomonadati</taxon>
        <taxon>Pseudomonadota</taxon>
        <taxon>Betaproteobacteria</taxon>
        <taxon>Burkholderiales</taxon>
        <taxon>Burkholderiaceae</taxon>
        <taxon>Paraburkholderia</taxon>
    </lineage>
</organism>
<keyword evidence="1" id="KW-0472">Membrane</keyword>
<keyword evidence="3" id="KW-1185">Reference proteome</keyword>
<feature type="transmembrane region" description="Helical" evidence="1">
    <location>
        <begin position="160"/>
        <end position="178"/>
    </location>
</feature>
<feature type="transmembrane region" description="Helical" evidence="1">
    <location>
        <begin position="233"/>
        <end position="251"/>
    </location>
</feature>
<dbReference type="PROSITE" id="PS51257">
    <property type="entry name" value="PROKAR_LIPOPROTEIN"/>
    <property type="match status" value="1"/>
</dbReference>
<sequence>MSSKIKISQSTKIRADGFFVNVLIAIGAVIAACVVLQTIFWETRNLFVVPWYDDMFDHTRMHHAMVSLKALMSYMISPHNEHRIFTTRAISFLDERFLSGREYGQVFITNLLQIGAALITWIVFIKSGIFENRYLKLTLLPTIFLFFVNPNFLYTLVIPFQLQFGFMACICVTSAFVVSQASSVERLTDREQIKLVGTLLALALVATFTLGNSPVVLLASAATAVVLRWRRSITATLILLAVAHVAIMLAITPATGSRTHNPILILKFSLMYLGGAFTRVDPWPGNFLTWSDSPYVAAICGAFVLATAVCFAIARFLRPGLGGRLATFGFMLLTVVIITSLAGGLARAQFGILEALNKKYASFSALSWIGAYAVLTGVAFNTQGPRRRFIPTSIAIALAFVLALTLNGANREERLWTKARNTTWEAALAGFVGINNRDELHVLDDRESEVPEYMRYASIQNIGIFSYFPFRIGDDAAAFLSARREISCKGEVESVSPVSANSPRYFNVAGSPAAIAGWAWMTDEHKPATTVIAIDGTNHIVGAARSTRRSARAEEWLAQTFDQNLGWFGYARPVSWQGVKFYALSSSGKQFCALGTLGSVR</sequence>
<keyword evidence="1" id="KW-1133">Transmembrane helix</keyword>
<feature type="transmembrane region" description="Helical" evidence="1">
    <location>
        <begin position="103"/>
        <end position="125"/>
    </location>
</feature>
<comment type="caution">
    <text evidence="2">The sequence shown here is derived from an EMBL/GenBank/DDBJ whole genome shotgun (WGS) entry which is preliminary data.</text>
</comment>
<accession>A0ABR6FZ17</accession>
<dbReference type="RefSeq" id="WP_110388386.1">
    <property type="nucleotide sequence ID" value="NZ_JACHVZ010000031.1"/>
</dbReference>
<dbReference type="Proteomes" id="UP000533533">
    <property type="component" value="Unassembled WGS sequence"/>
</dbReference>
<keyword evidence="1" id="KW-0812">Transmembrane</keyword>
<proteinExistence type="predicted"/>
<evidence type="ECO:0000313" key="2">
    <source>
        <dbReference type="EMBL" id="MBB2932676.1"/>
    </source>
</evidence>
<protein>
    <recommendedName>
        <fullName evidence="4">Glucosyltransferase GtrII-like protein</fullName>
    </recommendedName>
</protein>
<evidence type="ECO:0008006" key="4">
    <source>
        <dbReference type="Google" id="ProtNLM"/>
    </source>
</evidence>
<feature type="transmembrane region" description="Helical" evidence="1">
    <location>
        <begin position="326"/>
        <end position="348"/>
    </location>
</feature>
<feature type="transmembrane region" description="Helical" evidence="1">
    <location>
        <begin position="199"/>
        <end position="227"/>
    </location>
</feature>
<gene>
    <name evidence="2" type="ORF">FHX59_007164</name>
</gene>
<feature type="transmembrane region" description="Helical" evidence="1">
    <location>
        <begin position="263"/>
        <end position="280"/>
    </location>
</feature>
<name>A0ABR6FZ17_9BURK</name>
<feature type="transmembrane region" description="Helical" evidence="1">
    <location>
        <begin position="137"/>
        <end position="154"/>
    </location>
</feature>
<feature type="transmembrane region" description="Helical" evidence="1">
    <location>
        <begin position="295"/>
        <end position="314"/>
    </location>
</feature>
<feature type="transmembrane region" description="Helical" evidence="1">
    <location>
        <begin position="20"/>
        <end position="41"/>
    </location>
</feature>
<reference evidence="2 3" key="1">
    <citation type="submission" date="2020-08" db="EMBL/GenBank/DDBJ databases">
        <title>Genomic Encyclopedia of Type Strains, Phase IV (KMG-V): Genome sequencing to study the core and pangenomes of soil and plant-associated prokaryotes.</title>
        <authorList>
            <person name="Whitman W."/>
        </authorList>
    </citation>
    <scope>NUCLEOTIDE SEQUENCE [LARGE SCALE GENOMIC DNA]</scope>
    <source>
        <strain evidence="2 3">SRMrh-85</strain>
    </source>
</reference>
<feature type="transmembrane region" description="Helical" evidence="1">
    <location>
        <begin position="389"/>
        <end position="409"/>
    </location>
</feature>
<feature type="transmembrane region" description="Helical" evidence="1">
    <location>
        <begin position="360"/>
        <end position="382"/>
    </location>
</feature>
<evidence type="ECO:0000313" key="3">
    <source>
        <dbReference type="Proteomes" id="UP000533533"/>
    </source>
</evidence>
<evidence type="ECO:0000256" key="1">
    <source>
        <dbReference type="SAM" id="Phobius"/>
    </source>
</evidence>
<dbReference type="EMBL" id="JACHVZ010000031">
    <property type="protein sequence ID" value="MBB2932676.1"/>
    <property type="molecule type" value="Genomic_DNA"/>
</dbReference>